<accession>A0A9P4SFG8</accession>
<keyword evidence="3" id="KW-1185">Reference proteome</keyword>
<feature type="transmembrane region" description="Helical" evidence="1">
    <location>
        <begin position="20"/>
        <end position="42"/>
    </location>
</feature>
<gene>
    <name evidence="2" type="ORF">M501DRAFT_575967</name>
</gene>
<keyword evidence="1" id="KW-0472">Membrane</keyword>
<keyword evidence="1" id="KW-1133">Transmembrane helix</keyword>
<dbReference type="OrthoDB" id="4502894at2759"/>
<keyword evidence="1" id="KW-0812">Transmembrane</keyword>
<feature type="transmembrane region" description="Helical" evidence="1">
    <location>
        <begin position="97"/>
        <end position="118"/>
    </location>
</feature>
<protein>
    <submittedName>
        <fullName evidence="2">Uncharacterized protein</fullName>
    </submittedName>
</protein>
<evidence type="ECO:0000313" key="3">
    <source>
        <dbReference type="Proteomes" id="UP000799429"/>
    </source>
</evidence>
<proteinExistence type="predicted"/>
<dbReference type="EMBL" id="MU006091">
    <property type="protein sequence ID" value="KAF2841570.1"/>
    <property type="molecule type" value="Genomic_DNA"/>
</dbReference>
<reference evidence="2" key="1">
    <citation type="journal article" date="2020" name="Stud. Mycol.">
        <title>101 Dothideomycetes genomes: a test case for predicting lifestyles and emergence of pathogens.</title>
        <authorList>
            <person name="Haridas S."/>
            <person name="Albert R."/>
            <person name="Binder M."/>
            <person name="Bloem J."/>
            <person name="Labutti K."/>
            <person name="Salamov A."/>
            <person name="Andreopoulos B."/>
            <person name="Baker S."/>
            <person name="Barry K."/>
            <person name="Bills G."/>
            <person name="Bluhm B."/>
            <person name="Cannon C."/>
            <person name="Castanera R."/>
            <person name="Culley D."/>
            <person name="Daum C."/>
            <person name="Ezra D."/>
            <person name="Gonzalez J."/>
            <person name="Henrissat B."/>
            <person name="Kuo A."/>
            <person name="Liang C."/>
            <person name="Lipzen A."/>
            <person name="Lutzoni F."/>
            <person name="Magnuson J."/>
            <person name="Mondo S."/>
            <person name="Nolan M."/>
            <person name="Ohm R."/>
            <person name="Pangilinan J."/>
            <person name="Park H.-J."/>
            <person name="Ramirez L."/>
            <person name="Alfaro M."/>
            <person name="Sun H."/>
            <person name="Tritt A."/>
            <person name="Yoshinaga Y."/>
            <person name="Zwiers L.-H."/>
            <person name="Turgeon B."/>
            <person name="Goodwin S."/>
            <person name="Spatafora J."/>
            <person name="Crous P."/>
            <person name="Grigoriev I."/>
        </authorList>
    </citation>
    <scope>NUCLEOTIDE SEQUENCE</scope>
    <source>
        <strain evidence="2">CBS 101060</strain>
    </source>
</reference>
<dbReference type="Proteomes" id="UP000799429">
    <property type="component" value="Unassembled WGS sequence"/>
</dbReference>
<dbReference type="AlphaFoldDB" id="A0A9P4SFG8"/>
<name>A0A9P4SFG8_9PEZI</name>
<evidence type="ECO:0000313" key="2">
    <source>
        <dbReference type="EMBL" id="KAF2841570.1"/>
    </source>
</evidence>
<comment type="caution">
    <text evidence="2">The sequence shown here is derived from an EMBL/GenBank/DDBJ whole genome shotgun (WGS) entry which is preliminary data.</text>
</comment>
<feature type="transmembrane region" description="Helical" evidence="1">
    <location>
        <begin position="49"/>
        <end position="77"/>
    </location>
</feature>
<sequence length="198" mass="22220">MDVVGDASGNDSITTPTTTLISSTLNVLLLILSSVSYYILYVPLRFIALILYAVLSSILKGVWSIVYFILLPGIVIVEWLGRMAGWVGAFVARFETLYIYLGIASLIGAAFGLLLYYLSTLLTSTLNLEGSSSLTGYENGRTIKAYREQRRRKKLQESGLDRLKLHAIRTGRVDPEYLETRERGQMEETIMEEEDSEF</sequence>
<evidence type="ECO:0000256" key="1">
    <source>
        <dbReference type="SAM" id="Phobius"/>
    </source>
</evidence>
<organism evidence="2 3">
    <name type="scientific">Patellaria atrata CBS 101060</name>
    <dbReference type="NCBI Taxonomy" id="1346257"/>
    <lineage>
        <taxon>Eukaryota</taxon>
        <taxon>Fungi</taxon>
        <taxon>Dikarya</taxon>
        <taxon>Ascomycota</taxon>
        <taxon>Pezizomycotina</taxon>
        <taxon>Dothideomycetes</taxon>
        <taxon>Dothideomycetes incertae sedis</taxon>
        <taxon>Patellariales</taxon>
        <taxon>Patellariaceae</taxon>
        <taxon>Patellaria</taxon>
    </lineage>
</organism>